<dbReference type="Gene3D" id="3.40.50.300">
    <property type="entry name" value="P-loop containing nucleotide triphosphate hydrolases"/>
    <property type="match status" value="1"/>
</dbReference>
<feature type="domain" description="NB-ARC" evidence="1">
    <location>
        <begin position="1"/>
        <end position="138"/>
    </location>
</feature>
<proteinExistence type="predicted"/>
<dbReference type="Gramene" id="OB12G21120.1">
    <property type="protein sequence ID" value="OB12G21120.1"/>
    <property type="gene ID" value="OB12G21120"/>
</dbReference>
<accession>J3NDQ4</accession>
<dbReference type="SUPFAM" id="SSF52058">
    <property type="entry name" value="L domain-like"/>
    <property type="match status" value="1"/>
</dbReference>
<protein>
    <submittedName>
        <fullName evidence="3">Uncharacterized protein</fullName>
    </submittedName>
</protein>
<dbReference type="GO" id="GO:0098542">
    <property type="term" value="P:defense response to other organism"/>
    <property type="evidence" value="ECO:0007669"/>
    <property type="project" value="TreeGrafter"/>
</dbReference>
<dbReference type="Pfam" id="PF25019">
    <property type="entry name" value="LRR_R13L1-DRL21"/>
    <property type="match status" value="1"/>
</dbReference>
<organism evidence="3">
    <name type="scientific">Oryza brachyantha</name>
    <name type="common">malo sina</name>
    <dbReference type="NCBI Taxonomy" id="4533"/>
    <lineage>
        <taxon>Eukaryota</taxon>
        <taxon>Viridiplantae</taxon>
        <taxon>Streptophyta</taxon>
        <taxon>Embryophyta</taxon>
        <taxon>Tracheophyta</taxon>
        <taxon>Spermatophyta</taxon>
        <taxon>Magnoliopsida</taxon>
        <taxon>Liliopsida</taxon>
        <taxon>Poales</taxon>
        <taxon>Poaceae</taxon>
        <taxon>BOP clade</taxon>
        <taxon>Oryzoideae</taxon>
        <taxon>Oryzeae</taxon>
        <taxon>Oryzinae</taxon>
        <taxon>Oryza</taxon>
    </lineage>
</organism>
<dbReference type="InterPro" id="IPR044974">
    <property type="entry name" value="Disease_R_plants"/>
</dbReference>
<dbReference type="Pfam" id="PF00931">
    <property type="entry name" value="NB-ARC"/>
    <property type="match status" value="1"/>
</dbReference>
<feature type="domain" description="R13L1/DRL21-like LRR repeat region" evidence="2">
    <location>
        <begin position="414"/>
        <end position="535"/>
    </location>
</feature>
<dbReference type="STRING" id="4533.J3NDQ4"/>
<dbReference type="PANTHER" id="PTHR23155">
    <property type="entry name" value="DISEASE RESISTANCE PROTEIN RP"/>
    <property type="match status" value="1"/>
</dbReference>
<evidence type="ECO:0000313" key="4">
    <source>
        <dbReference type="Proteomes" id="UP000006038"/>
    </source>
</evidence>
<dbReference type="InterPro" id="IPR002182">
    <property type="entry name" value="NB-ARC"/>
</dbReference>
<dbReference type="InterPro" id="IPR027417">
    <property type="entry name" value="P-loop_NTPase"/>
</dbReference>
<dbReference type="OMA" id="RIMEYSE"/>
<dbReference type="AlphaFoldDB" id="J3NDQ4"/>
<evidence type="ECO:0000259" key="2">
    <source>
        <dbReference type="Pfam" id="PF25019"/>
    </source>
</evidence>
<dbReference type="EnsemblPlants" id="OB12G21120.1">
    <property type="protein sequence ID" value="OB12G21120.1"/>
    <property type="gene ID" value="OB12G21120"/>
</dbReference>
<evidence type="ECO:0000313" key="3">
    <source>
        <dbReference type="EnsemblPlants" id="OB12G21120.1"/>
    </source>
</evidence>
<dbReference type="InterPro" id="IPR056789">
    <property type="entry name" value="LRR_R13L1-DRL21"/>
</dbReference>
<dbReference type="InterPro" id="IPR032675">
    <property type="entry name" value="LRR_dom_sf"/>
</dbReference>
<dbReference type="GO" id="GO:0043531">
    <property type="term" value="F:ADP binding"/>
    <property type="evidence" value="ECO:0007669"/>
    <property type="project" value="InterPro"/>
</dbReference>
<dbReference type="HOGENOM" id="CLU_477674_0_0_1"/>
<dbReference type="SUPFAM" id="SSF52540">
    <property type="entry name" value="P-loop containing nucleoside triphosphate hydrolases"/>
    <property type="match status" value="1"/>
</dbReference>
<dbReference type="eggNOG" id="KOG4658">
    <property type="taxonomic scope" value="Eukaryota"/>
</dbReference>
<dbReference type="Proteomes" id="UP000006038">
    <property type="component" value="Chromosome 12"/>
</dbReference>
<reference evidence="3" key="1">
    <citation type="journal article" date="2013" name="Nat. Commun.">
        <title>Whole-genome sequencing of Oryza brachyantha reveals mechanisms underlying Oryza genome evolution.</title>
        <authorList>
            <person name="Chen J."/>
            <person name="Huang Q."/>
            <person name="Gao D."/>
            <person name="Wang J."/>
            <person name="Lang Y."/>
            <person name="Liu T."/>
            <person name="Li B."/>
            <person name="Bai Z."/>
            <person name="Luis Goicoechea J."/>
            <person name="Liang C."/>
            <person name="Chen C."/>
            <person name="Zhang W."/>
            <person name="Sun S."/>
            <person name="Liao Y."/>
            <person name="Zhang X."/>
            <person name="Yang L."/>
            <person name="Song C."/>
            <person name="Wang M."/>
            <person name="Shi J."/>
            <person name="Liu G."/>
            <person name="Liu J."/>
            <person name="Zhou H."/>
            <person name="Zhou W."/>
            <person name="Yu Q."/>
            <person name="An N."/>
            <person name="Chen Y."/>
            <person name="Cai Q."/>
            <person name="Wang B."/>
            <person name="Liu B."/>
            <person name="Min J."/>
            <person name="Huang Y."/>
            <person name="Wu H."/>
            <person name="Li Z."/>
            <person name="Zhang Y."/>
            <person name="Yin Y."/>
            <person name="Song W."/>
            <person name="Jiang J."/>
            <person name="Jackson S.A."/>
            <person name="Wing R.A."/>
            <person name="Wang J."/>
            <person name="Chen M."/>
        </authorList>
    </citation>
    <scope>NUCLEOTIDE SEQUENCE [LARGE SCALE GENOMIC DNA]</scope>
    <source>
        <strain evidence="3">cv. IRGC 101232</strain>
    </source>
</reference>
<reference evidence="3" key="2">
    <citation type="submission" date="2013-04" db="UniProtKB">
        <authorList>
            <consortium name="EnsemblPlants"/>
        </authorList>
    </citation>
    <scope>IDENTIFICATION</scope>
</reference>
<dbReference type="PANTHER" id="PTHR23155:SF704">
    <property type="entry name" value="OS12G0511600 PROTEIN"/>
    <property type="match status" value="1"/>
</dbReference>
<sequence>MGKTTLARLVCQDPRIVSTAFDFVVWVQVPPDFAVDAIEKAMLEAVTSFSPQYYNSKLLQHALVGKRILLVLDGTWEDSSVEKWRALMATLRNCSRGSRILLTTRMRSVVDMVEAAIGSPAECLELGELGENDSLLLFRSRLPSQVYSEDYAHLRLIVEQIADRAGGCPLLTEKVASWLGSHLETHHWNAVLKEGWQKLGLEDIFASLRLSHDHLPSELQNCFRYCSIFPKGYRFNKVELANMWIASGMVSFSSSEQDGTGLQNKKDANLFTIPDLGHLRTLIIQGESCLDEESERVLGKILHSSKRLRMLYLDVPSLSHALDRISDLTQLRYLFLYSCDKSHIQRVFKLYRLQVFKLNYFTGKDADLSGIKNLCSLRCLHVPDNMLSKILQIGISTTLQELHGFEVVKNDDYKLSILTNLRRLSLRNLQNVRDREEAMEVKLKDKPHMRFLSLSWNKHSNDPDNLDHQVIDCLEPNKGIQRLHIYGYNGVQLPIWIEDSLPIHLVSLELEYCMKWRTLPSFKELSSLKYLKLEHLFQLGTVLEEQHGSKESDNAFLPPFLNTLISGGVLN</sequence>
<name>J3NDQ4_ORYBR</name>
<keyword evidence="4" id="KW-1185">Reference proteome</keyword>
<evidence type="ECO:0000259" key="1">
    <source>
        <dbReference type="Pfam" id="PF00931"/>
    </source>
</evidence>
<dbReference type="Gene3D" id="3.80.10.10">
    <property type="entry name" value="Ribonuclease Inhibitor"/>
    <property type="match status" value="1"/>
</dbReference>